<name>A0AAD8YWS2_9TELE</name>
<dbReference type="InterPro" id="IPR000904">
    <property type="entry name" value="Sec7_dom"/>
</dbReference>
<dbReference type="PANTHER" id="PTHR10663">
    <property type="entry name" value="GUANYL-NUCLEOTIDE EXCHANGE FACTOR"/>
    <property type="match status" value="1"/>
</dbReference>
<sequence>MCPLPLSALNELHAPAFSTLLRQDRSVLKTFIFSTRVVSAVSVDLTIGSNQITASRKTKGMNRSELECLGVVCKFQKPEEVLQLLDMEDAKLYVDFVVLGLFFLKLQLATYQVLRYNKSSRDSRDLESASPLIKAFILEASSEKQECILTHFSELYHHCNPTTAASVDMVHFMTCAMMLLNTDLYGHYGGIKKISSKDFLSNLRRVDGGLVFPKKLSKQLYHSVRKKKLECGKDDDDDDHEHLVPGKTDTSASTDFCCSSAQHLASVDDCNAVHKTGYLIRKRLTDKNGKRRRKGKKAWKPF</sequence>
<organism evidence="3 4">
    <name type="scientific">Electrophorus voltai</name>
    <dbReference type="NCBI Taxonomy" id="2609070"/>
    <lineage>
        <taxon>Eukaryota</taxon>
        <taxon>Metazoa</taxon>
        <taxon>Chordata</taxon>
        <taxon>Craniata</taxon>
        <taxon>Vertebrata</taxon>
        <taxon>Euteleostomi</taxon>
        <taxon>Actinopterygii</taxon>
        <taxon>Neopterygii</taxon>
        <taxon>Teleostei</taxon>
        <taxon>Ostariophysi</taxon>
        <taxon>Gymnotiformes</taxon>
        <taxon>Gymnotoidei</taxon>
        <taxon>Gymnotidae</taxon>
        <taxon>Electrophorus</taxon>
    </lineage>
</organism>
<reference evidence="3" key="1">
    <citation type="submission" date="2023-03" db="EMBL/GenBank/DDBJ databases">
        <title>Electrophorus voltai genome.</title>
        <authorList>
            <person name="Bian C."/>
        </authorList>
    </citation>
    <scope>NUCLEOTIDE SEQUENCE</scope>
    <source>
        <strain evidence="3">CB-2022</strain>
        <tissue evidence="3">Muscle</tissue>
    </source>
</reference>
<evidence type="ECO:0000256" key="1">
    <source>
        <dbReference type="SAM" id="MobiDB-lite"/>
    </source>
</evidence>
<evidence type="ECO:0000313" key="4">
    <source>
        <dbReference type="Proteomes" id="UP001239994"/>
    </source>
</evidence>
<gene>
    <name evidence="3" type="ORF">P4O66_016385</name>
</gene>
<dbReference type="GO" id="GO:0032012">
    <property type="term" value="P:regulation of ARF protein signal transduction"/>
    <property type="evidence" value="ECO:0007669"/>
    <property type="project" value="InterPro"/>
</dbReference>
<feature type="region of interest" description="Disordered" evidence="1">
    <location>
        <begin position="234"/>
        <end position="253"/>
    </location>
</feature>
<dbReference type="Pfam" id="PF01369">
    <property type="entry name" value="Sec7"/>
    <property type="match status" value="1"/>
</dbReference>
<comment type="caution">
    <text evidence="3">The sequence shown here is derived from an EMBL/GenBank/DDBJ whole genome shotgun (WGS) entry which is preliminary data.</text>
</comment>
<protein>
    <recommendedName>
        <fullName evidence="2">SEC7 domain-containing protein</fullName>
    </recommendedName>
</protein>
<evidence type="ECO:0000313" key="3">
    <source>
        <dbReference type="EMBL" id="KAK1787904.1"/>
    </source>
</evidence>
<dbReference type="PROSITE" id="PS50190">
    <property type="entry name" value="SEC7"/>
    <property type="match status" value="1"/>
</dbReference>
<dbReference type="Gene3D" id="1.10.1000.11">
    <property type="entry name" value="Arf Nucleotide-binding Site Opener,domain 2"/>
    <property type="match status" value="1"/>
</dbReference>
<dbReference type="InterPro" id="IPR035999">
    <property type="entry name" value="Sec7_dom_sf"/>
</dbReference>
<dbReference type="SUPFAM" id="SSF48425">
    <property type="entry name" value="Sec7 domain"/>
    <property type="match status" value="1"/>
</dbReference>
<dbReference type="PANTHER" id="PTHR10663:SF337">
    <property type="entry name" value="PH AND SEC7 DOMAIN-CONTAINING PROTEIN 3"/>
    <property type="match status" value="1"/>
</dbReference>
<dbReference type="AlphaFoldDB" id="A0AAD8YWS2"/>
<accession>A0AAD8YWS2</accession>
<dbReference type="GO" id="GO:0005085">
    <property type="term" value="F:guanyl-nucleotide exchange factor activity"/>
    <property type="evidence" value="ECO:0007669"/>
    <property type="project" value="InterPro"/>
</dbReference>
<dbReference type="Proteomes" id="UP001239994">
    <property type="component" value="Unassembled WGS sequence"/>
</dbReference>
<evidence type="ECO:0000259" key="2">
    <source>
        <dbReference type="PROSITE" id="PS50190"/>
    </source>
</evidence>
<dbReference type="InterPro" id="IPR023394">
    <property type="entry name" value="Sec7_C_sf"/>
</dbReference>
<dbReference type="EMBL" id="JAROKS010000023">
    <property type="protein sequence ID" value="KAK1787904.1"/>
    <property type="molecule type" value="Genomic_DNA"/>
</dbReference>
<keyword evidence="4" id="KW-1185">Reference proteome</keyword>
<dbReference type="SMART" id="SM00222">
    <property type="entry name" value="Sec7"/>
    <property type="match status" value="1"/>
</dbReference>
<proteinExistence type="predicted"/>
<feature type="domain" description="SEC7" evidence="2">
    <location>
        <begin position="45"/>
        <end position="227"/>
    </location>
</feature>